<dbReference type="VEuPathDB" id="AmoebaDB:NAEGRDRAFT_80740"/>
<keyword evidence="3" id="KW-1185">Reference proteome</keyword>
<dbReference type="KEGG" id="ngr:NAEGRDRAFT_80740"/>
<dbReference type="OMA" id="NTISSDW"/>
<proteinExistence type="predicted"/>
<protein>
    <submittedName>
        <fullName evidence="2">Uncharacterized protein</fullName>
    </submittedName>
</protein>
<gene>
    <name evidence="2" type="ORF">NAEGRDRAFT_80740</name>
</gene>
<dbReference type="Proteomes" id="UP000006671">
    <property type="component" value="Unassembled WGS sequence"/>
</dbReference>
<evidence type="ECO:0000256" key="1">
    <source>
        <dbReference type="SAM" id="MobiDB-lite"/>
    </source>
</evidence>
<feature type="region of interest" description="Disordered" evidence="1">
    <location>
        <begin position="1"/>
        <end position="52"/>
    </location>
</feature>
<dbReference type="OrthoDB" id="10367523at2759"/>
<feature type="compositionally biased region" description="Low complexity" evidence="1">
    <location>
        <begin position="1"/>
        <end position="13"/>
    </location>
</feature>
<reference evidence="2 3" key="1">
    <citation type="journal article" date="2010" name="Cell">
        <title>The genome of Naegleria gruberi illuminates early eukaryotic versatility.</title>
        <authorList>
            <person name="Fritz-Laylin L.K."/>
            <person name="Prochnik S.E."/>
            <person name="Ginger M.L."/>
            <person name="Dacks J.B."/>
            <person name="Carpenter M.L."/>
            <person name="Field M.C."/>
            <person name="Kuo A."/>
            <person name="Paredez A."/>
            <person name="Chapman J."/>
            <person name="Pham J."/>
            <person name="Shu S."/>
            <person name="Neupane R."/>
            <person name="Cipriano M."/>
            <person name="Mancuso J."/>
            <person name="Tu H."/>
            <person name="Salamov A."/>
            <person name="Lindquist E."/>
            <person name="Shapiro H."/>
            <person name="Lucas S."/>
            <person name="Grigoriev I.V."/>
            <person name="Cande W.Z."/>
            <person name="Fulton C."/>
            <person name="Rokhsar D.S."/>
            <person name="Dawson S.C."/>
        </authorList>
    </citation>
    <scope>NUCLEOTIDE SEQUENCE [LARGE SCALE GENOMIC DNA]</scope>
    <source>
        <strain evidence="2 3">NEG-M</strain>
    </source>
</reference>
<accession>D2VPD2</accession>
<organism evidence="3">
    <name type="scientific">Naegleria gruberi</name>
    <name type="common">Amoeba</name>
    <dbReference type="NCBI Taxonomy" id="5762"/>
    <lineage>
        <taxon>Eukaryota</taxon>
        <taxon>Discoba</taxon>
        <taxon>Heterolobosea</taxon>
        <taxon>Tetramitia</taxon>
        <taxon>Eutetramitia</taxon>
        <taxon>Vahlkampfiidae</taxon>
        <taxon>Naegleria</taxon>
    </lineage>
</organism>
<dbReference type="GeneID" id="8850629"/>
<evidence type="ECO:0000313" key="2">
    <source>
        <dbReference type="EMBL" id="EFC41338.1"/>
    </source>
</evidence>
<evidence type="ECO:0000313" key="3">
    <source>
        <dbReference type="Proteomes" id="UP000006671"/>
    </source>
</evidence>
<dbReference type="EMBL" id="GG738886">
    <property type="protein sequence ID" value="EFC41338.1"/>
    <property type="molecule type" value="Genomic_DNA"/>
</dbReference>
<feature type="compositionally biased region" description="Basic and acidic residues" evidence="1">
    <location>
        <begin position="14"/>
        <end position="29"/>
    </location>
</feature>
<feature type="compositionally biased region" description="Low complexity" evidence="1">
    <location>
        <begin position="147"/>
        <end position="173"/>
    </location>
</feature>
<name>D2VPD2_NAEGR</name>
<feature type="region of interest" description="Disordered" evidence="1">
    <location>
        <begin position="114"/>
        <end position="177"/>
    </location>
</feature>
<dbReference type="InParanoid" id="D2VPD2"/>
<feature type="compositionally biased region" description="Polar residues" evidence="1">
    <location>
        <begin position="117"/>
        <end position="130"/>
    </location>
</feature>
<dbReference type="AlphaFoldDB" id="D2VPD2"/>
<sequence>MHSNSNTSDPSNNDQHHHDNGTTFEEIKKLSSSPTLARKEKAPSLGTSPSNNNSIIQYFIRKRSKSIDLKESKSNHRVMMPLHCILKHNYHEKILRESTNPSLLNRSLSLANLTSSPNSPLVQSPSSENHQPPLLIHSPRGGRRDSVSSSDSSSTEDSSSSSFVTSSSDSQSTLKSPLSMKETDFGNVNFIRETFTDYLSQTKVLGIKQANVKLLFLDHFYEISRPFSKKGFENGKEVIRLMEQFCKCFVNFSIDSYIIDMELIEEKIHSGVEFPYLSHLYSNSNFGPVRHEALEAVMIEVCNKLLKKQNQNTEIVTGHVETELITKEETLLLKDVTEKIQLVCEMFYTELQDVFSYFQAHKKYRSMISVWLKKGIDNQTIPLHVLDLYKKKLEGDEKALNTFKFSDEDFKAKNIIDKDWNFAKYFSQDISTDWYVSCRDEKYVQWSTKTEYSYNDKDLRASKLIGNLNYPLEKIVKSFNTEKHLAQSFTNVKFHEYNPINESSSLQKYPSGILTSKLKFGPLLKKRSVKVIFSTKTKFIGNEMSEFILFFKSCDYQESGKDIPVTVIGCRVFTKLDKNRTRFLQVRMGNLGGLLNTSLIIHNKLSFKFVSSQQFFFSLKEYFRKHLPPP</sequence>
<dbReference type="RefSeq" id="XP_002674082.1">
    <property type="nucleotide sequence ID" value="XM_002674036.1"/>
</dbReference>